<keyword evidence="2" id="KW-1185">Reference proteome</keyword>
<proteinExistence type="predicted"/>
<sequence>MAELYLPLRILMGYHLRAFVGSSTILRLMTATYPCAVLVELAQGMSLIPLTDDLFDTIVSSASPVLIPPFYYLTTELEQQVLRCVGAGALGYLEADYFNGLGEQASLLWQARQRLVWGPGPGSINIMLRQLGVSAAAHHDAFDAVGLGKHRHLEDWLPE</sequence>
<organism evidence="1 2">
    <name type="scientific">Hymenobacter nitidus</name>
    <dbReference type="NCBI Taxonomy" id="2880929"/>
    <lineage>
        <taxon>Bacteria</taxon>
        <taxon>Pseudomonadati</taxon>
        <taxon>Bacteroidota</taxon>
        <taxon>Cytophagia</taxon>
        <taxon>Cytophagales</taxon>
        <taxon>Hymenobacteraceae</taxon>
        <taxon>Hymenobacter</taxon>
    </lineage>
</organism>
<name>A0ABS8ACV7_9BACT</name>
<dbReference type="RefSeq" id="WP_226185725.1">
    <property type="nucleotide sequence ID" value="NZ_JAJADQ010000005.1"/>
</dbReference>
<reference evidence="1" key="1">
    <citation type="submission" date="2021-10" db="EMBL/GenBank/DDBJ databases">
        <authorList>
            <person name="Dean J.D."/>
            <person name="Kim M.K."/>
            <person name="Newey C.N."/>
            <person name="Stoker T.S."/>
            <person name="Thompson D.W."/>
            <person name="Grose J.H."/>
        </authorList>
    </citation>
    <scope>NUCLEOTIDE SEQUENCE</scope>
    <source>
        <strain evidence="1">BT635</strain>
    </source>
</reference>
<protein>
    <submittedName>
        <fullName evidence="1">Uncharacterized protein</fullName>
    </submittedName>
</protein>
<evidence type="ECO:0000313" key="2">
    <source>
        <dbReference type="Proteomes" id="UP001165297"/>
    </source>
</evidence>
<comment type="caution">
    <text evidence="1">The sequence shown here is derived from an EMBL/GenBank/DDBJ whole genome shotgun (WGS) entry which is preliminary data.</text>
</comment>
<gene>
    <name evidence="1" type="ORF">LGH70_11615</name>
</gene>
<evidence type="ECO:0000313" key="1">
    <source>
        <dbReference type="EMBL" id="MCB2378236.1"/>
    </source>
</evidence>
<dbReference type="EMBL" id="JAJADQ010000005">
    <property type="protein sequence ID" value="MCB2378236.1"/>
    <property type="molecule type" value="Genomic_DNA"/>
</dbReference>
<dbReference type="Proteomes" id="UP001165297">
    <property type="component" value="Unassembled WGS sequence"/>
</dbReference>
<accession>A0ABS8ACV7</accession>